<name>A0A831RM21_9GAMM</name>
<dbReference type="SUPFAM" id="SSF48371">
    <property type="entry name" value="ARM repeat"/>
    <property type="match status" value="1"/>
</dbReference>
<dbReference type="SUPFAM" id="SSF52833">
    <property type="entry name" value="Thioredoxin-like"/>
    <property type="match status" value="1"/>
</dbReference>
<dbReference type="Pfam" id="PF13646">
    <property type="entry name" value="HEAT_2"/>
    <property type="match status" value="1"/>
</dbReference>
<dbReference type="AlphaFoldDB" id="A0A831RM21"/>
<dbReference type="InterPro" id="IPR011989">
    <property type="entry name" value="ARM-like"/>
</dbReference>
<feature type="domain" description="Thioredoxin-like fold" evidence="1">
    <location>
        <begin position="15"/>
        <end position="73"/>
    </location>
</feature>
<dbReference type="InterPro" id="IPR036249">
    <property type="entry name" value="Thioredoxin-like_sf"/>
</dbReference>
<dbReference type="Gene3D" id="1.25.10.10">
    <property type="entry name" value="Leucine-rich Repeat Variant"/>
    <property type="match status" value="1"/>
</dbReference>
<proteinExistence type="predicted"/>
<dbReference type="InterPro" id="IPR012336">
    <property type="entry name" value="Thioredoxin-like_fold"/>
</dbReference>
<gene>
    <name evidence="2" type="ORF">ENI96_03055</name>
</gene>
<dbReference type="Gene3D" id="3.40.30.10">
    <property type="entry name" value="Glutaredoxin"/>
    <property type="match status" value="1"/>
</dbReference>
<sequence>MTEPTPHPVDALLLMAPGCSHCPVVMEGLTRLIKEGRLARLEIVNIQQAPETASELGVRSVPWCRIGPFELEGEQGFGELSRWAGHAAAGTGLTEYYAHLLEHRRSHRVEEMIRQQPETLSDLILLLSSLDTPLVVRIGVGAVLEELAERGELRPAVDELAALTRSDEPQIRADAAHYLSLTGDRAAIDPLRRLLDDPDAEVREIAAESLAVLETGAGHERETTRQGT</sequence>
<dbReference type="EMBL" id="DRKP01000041">
    <property type="protein sequence ID" value="HEB95396.1"/>
    <property type="molecule type" value="Genomic_DNA"/>
</dbReference>
<reference evidence="2" key="1">
    <citation type="journal article" date="2020" name="mSystems">
        <title>Genome- and Community-Level Interaction Insights into Carbon Utilization and Element Cycling Functions of Hydrothermarchaeota in Hydrothermal Sediment.</title>
        <authorList>
            <person name="Zhou Z."/>
            <person name="Liu Y."/>
            <person name="Xu W."/>
            <person name="Pan J."/>
            <person name="Luo Z.H."/>
            <person name="Li M."/>
        </authorList>
    </citation>
    <scope>NUCLEOTIDE SEQUENCE [LARGE SCALE GENOMIC DNA]</scope>
    <source>
        <strain evidence="2">HyVt-443</strain>
    </source>
</reference>
<protein>
    <submittedName>
        <fullName evidence="2">HEAT repeat domain-containing protein</fullName>
    </submittedName>
</protein>
<dbReference type="InterPro" id="IPR016024">
    <property type="entry name" value="ARM-type_fold"/>
</dbReference>
<dbReference type="Proteomes" id="UP000886251">
    <property type="component" value="Unassembled WGS sequence"/>
</dbReference>
<evidence type="ECO:0000313" key="2">
    <source>
        <dbReference type="EMBL" id="HEB95396.1"/>
    </source>
</evidence>
<organism evidence="2">
    <name type="scientific">Sedimenticola thiotaurini</name>
    <dbReference type="NCBI Taxonomy" id="1543721"/>
    <lineage>
        <taxon>Bacteria</taxon>
        <taxon>Pseudomonadati</taxon>
        <taxon>Pseudomonadota</taxon>
        <taxon>Gammaproteobacteria</taxon>
        <taxon>Chromatiales</taxon>
        <taxon>Sedimenticolaceae</taxon>
        <taxon>Sedimenticola</taxon>
    </lineage>
</organism>
<accession>A0A831RM21</accession>
<dbReference type="InterPro" id="IPR021133">
    <property type="entry name" value="HEAT_type_2"/>
</dbReference>
<dbReference type="Pfam" id="PF13192">
    <property type="entry name" value="Thioredoxin_3"/>
    <property type="match status" value="1"/>
</dbReference>
<dbReference type="PROSITE" id="PS50077">
    <property type="entry name" value="HEAT_REPEAT"/>
    <property type="match status" value="1"/>
</dbReference>
<comment type="caution">
    <text evidence="2">The sequence shown here is derived from an EMBL/GenBank/DDBJ whole genome shotgun (WGS) entry which is preliminary data.</text>
</comment>
<evidence type="ECO:0000259" key="1">
    <source>
        <dbReference type="Pfam" id="PF13192"/>
    </source>
</evidence>